<dbReference type="InterPro" id="IPR007452">
    <property type="entry name" value="TamB_C"/>
</dbReference>
<evidence type="ECO:0000259" key="7">
    <source>
        <dbReference type="Pfam" id="PF04357"/>
    </source>
</evidence>
<keyword evidence="3 6" id="KW-1133">Transmembrane helix</keyword>
<dbReference type="GO" id="GO:0097347">
    <property type="term" value="C:TAM protein secretion complex"/>
    <property type="evidence" value="ECO:0007669"/>
    <property type="project" value="TreeGrafter"/>
</dbReference>
<evidence type="ECO:0000256" key="1">
    <source>
        <dbReference type="ARBA" id="ARBA00004167"/>
    </source>
</evidence>
<dbReference type="RefSeq" id="WP_151042205.1">
    <property type="nucleotide sequence ID" value="NZ_VZOT01000001.1"/>
</dbReference>
<evidence type="ECO:0000256" key="4">
    <source>
        <dbReference type="ARBA" id="ARBA00023136"/>
    </source>
</evidence>
<feature type="compositionally biased region" description="Polar residues" evidence="5">
    <location>
        <begin position="686"/>
        <end position="703"/>
    </location>
</feature>
<organism evidence="8">
    <name type="scientific">Comamonas kerstersii</name>
    <dbReference type="NCBI Taxonomy" id="225992"/>
    <lineage>
        <taxon>Bacteria</taxon>
        <taxon>Pseudomonadati</taxon>
        <taxon>Pseudomonadota</taxon>
        <taxon>Betaproteobacteria</taxon>
        <taxon>Burkholderiales</taxon>
        <taxon>Comamonadaceae</taxon>
        <taxon>Comamonas</taxon>
    </lineage>
</organism>
<feature type="domain" description="Translocation and assembly module TamB C-terminal" evidence="7">
    <location>
        <begin position="1000"/>
        <end position="1346"/>
    </location>
</feature>
<feature type="transmembrane region" description="Helical" evidence="6">
    <location>
        <begin position="21"/>
        <end position="43"/>
    </location>
</feature>
<gene>
    <name evidence="8" type="ORF">F7P80_01265</name>
</gene>
<reference evidence="8" key="1">
    <citation type="submission" date="2019-09" db="EMBL/GenBank/DDBJ databases">
        <title>Draft genome sequences of 48 bacterial type strains from the CCUG.</title>
        <authorList>
            <person name="Tunovic T."/>
            <person name="Pineiro-Iglesias B."/>
            <person name="Unosson C."/>
            <person name="Inganas E."/>
            <person name="Ohlen M."/>
            <person name="Cardew S."/>
            <person name="Jensie-Markopoulos S."/>
            <person name="Salva-Serra F."/>
            <person name="Jaen-Luchoro D."/>
            <person name="Karlsson R."/>
            <person name="Svensson-Stadler L."/>
            <person name="Chun J."/>
            <person name="Moore E."/>
        </authorList>
    </citation>
    <scope>NUCLEOTIDE SEQUENCE</scope>
    <source>
        <strain evidence="8">CCUG 15333</strain>
    </source>
</reference>
<keyword evidence="4 6" id="KW-0472">Membrane</keyword>
<evidence type="ECO:0000256" key="5">
    <source>
        <dbReference type="SAM" id="MobiDB-lite"/>
    </source>
</evidence>
<name>A0A6A1R622_9BURK</name>
<dbReference type="PANTHER" id="PTHR36985:SF1">
    <property type="entry name" value="TRANSLOCATION AND ASSEMBLY MODULE SUBUNIT TAMB"/>
    <property type="match status" value="1"/>
</dbReference>
<dbReference type="PANTHER" id="PTHR36985">
    <property type="entry name" value="TRANSLOCATION AND ASSEMBLY MODULE SUBUNIT TAMB"/>
    <property type="match status" value="1"/>
</dbReference>
<evidence type="ECO:0000313" key="8">
    <source>
        <dbReference type="EMBL" id="KAB0588567.1"/>
    </source>
</evidence>
<dbReference type="GO" id="GO:0009306">
    <property type="term" value="P:protein secretion"/>
    <property type="evidence" value="ECO:0007669"/>
    <property type="project" value="InterPro"/>
</dbReference>
<evidence type="ECO:0000256" key="2">
    <source>
        <dbReference type="ARBA" id="ARBA00022692"/>
    </source>
</evidence>
<dbReference type="Pfam" id="PF04357">
    <property type="entry name" value="TamB"/>
    <property type="match status" value="1"/>
</dbReference>
<accession>A0A6A1R622</accession>
<comment type="caution">
    <text evidence="8">The sequence shown here is derived from an EMBL/GenBank/DDBJ whole genome shotgun (WGS) entry which is preliminary data.</text>
</comment>
<keyword evidence="2 6" id="KW-0812">Transmembrane</keyword>
<protein>
    <recommendedName>
        <fullName evidence="7">Translocation and assembly module TamB C-terminal domain-containing protein</fullName>
    </recommendedName>
</protein>
<dbReference type="EMBL" id="VZOT01000001">
    <property type="protein sequence ID" value="KAB0588567.1"/>
    <property type="molecule type" value="Genomic_DNA"/>
</dbReference>
<sequence length="1350" mass="145566">MPAARTPRSPSTSSGRRWLRRMLLGVFILLLGVVVLLGTAWWWSGQSQSLQRTLEYVERWLPADQKLEARGVQGTLRNGGQIDWLRWSSPTMQVEVTKADIGWQLPPLLSRTVHFGQVNMEQLRIQSTPGPKDETPTEPLQSLELPVRIDLPVHIEQLIWEGPPQIEIHALDALYRYTGKEHQLDVRSLRYADGSYEAQLRLQGAAPMQLQASLQGHLQTTLPGKAEQALKVEAQAKIQGTLATEAARLQITAQANTTTVSTSTEGEQHSDAAQAASTADISATIAPWSTQVLEQADATLQHINIAWFLPDGPQTDLSGSLQAGPKDNGWALQASVENPLAGPWDQQALPVRNLTAQAQFDGQQQWTLEQARIDLGPKGPAHVQAQGQFNTSSQVFEGQVQFAEINPALLYSTLDSAPLSGSLQAHSDTSQQVQFKLDLKAPDARQRGALHLGAARAEGSWQAPELQVRQLYLQALQTTLQSPSVRFNTDTQHIEGKLQAQLPGAQADLALNTSPTEGQGQLQLNIQAVQTLTQWLEQLTGMHDLLGGASLQGHAQAKLQWKGGWGKLQQRLQNPAAAREASQMHLNAQLQVPQLSYQSADGSTSSLADFKLTLDGSPESLQTELSAQAKVGNESLRLQTTAVLGLQQAAKAHPLDWYARINQLQAQWQTPSDATPWKAQLAEPLSIQQRTTGNPTQTTSIETSAGKLTVQPPAHAGEAAAYAVWEPVLLRQSAQGNWAIRSKGSLHDLPMMWADVLNPDHPPLAAIGISGDLLFKGEWDVDTTGGKLRAHALVERASGDIRFTAEDSNAANVTIIRSSGASEQRSPNSTQVQSRAFTAGRGVRARVQEMRVLFDANDKDVRAQLHWSTERAGQIHADIRSKVQTTSAGIVWPDSAPLSGTIDAALPNLGVWAFFAPPGWRVSGSLMADLDLFGTRKAPDWRGKIEADKLSVQSLLDGVDLKDGYLRATLQGSRINITDIYLQGGEGSSTRITGQSGNLTKAPKSGGTLKGSGVIEYDPLAPEGSSGLRMDLRAVADHLQVLVRADRQLSVSGDLKALLEQGQFTLDGKLTIDRAAIILASDSAPSLGDDVHITSAATRKATAEKAAREAAQARGSVQVSKPPILHVQLNLGDDFALQGYGITTRLKGELSISGGPRITGEIHTVNGRYRAWGQLMDVEKGTIRFNGPYDNPALDIVAIRPNIDVRAGVKVTGSANNPRITLFSDPEMSDAEKLSWIVMGRGASGGGAESALLQQAALAMLSGGGSGGNFASQLGFDEIGFSGPSEDGERGAALTVGKRLSKDLYVAYEQSLNGAMGTLFIFYDLSRRLTLRAQTGENSAVDLIYTRVKD</sequence>
<proteinExistence type="predicted"/>
<evidence type="ECO:0000256" key="3">
    <source>
        <dbReference type="ARBA" id="ARBA00022989"/>
    </source>
</evidence>
<comment type="subcellular location">
    <subcellularLocation>
        <location evidence="1">Membrane</location>
        <topology evidence="1">Single-pass membrane protein</topology>
    </subcellularLocation>
</comment>
<evidence type="ECO:0000256" key="6">
    <source>
        <dbReference type="SAM" id="Phobius"/>
    </source>
</evidence>
<dbReference type="GO" id="GO:0005886">
    <property type="term" value="C:plasma membrane"/>
    <property type="evidence" value="ECO:0007669"/>
    <property type="project" value="InterPro"/>
</dbReference>
<feature type="region of interest" description="Disordered" evidence="5">
    <location>
        <begin position="686"/>
        <end position="705"/>
    </location>
</feature>